<name>A0ABV6XIF4_9ACTN</name>
<evidence type="ECO:0008006" key="3">
    <source>
        <dbReference type="Google" id="ProtNLM"/>
    </source>
</evidence>
<evidence type="ECO:0000313" key="1">
    <source>
        <dbReference type="EMBL" id="MFC1438024.1"/>
    </source>
</evidence>
<gene>
    <name evidence="1" type="ORF">ABUW04_07110</name>
</gene>
<evidence type="ECO:0000313" key="2">
    <source>
        <dbReference type="Proteomes" id="UP001592581"/>
    </source>
</evidence>
<dbReference type="EMBL" id="JBEUKS010000002">
    <property type="protein sequence ID" value="MFC1438024.1"/>
    <property type="molecule type" value="Genomic_DNA"/>
</dbReference>
<dbReference type="RefSeq" id="WP_380563616.1">
    <property type="nucleotide sequence ID" value="NZ_JBEUKS010000002.1"/>
</dbReference>
<keyword evidence="2" id="KW-1185">Reference proteome</keyword>
<organism evidence="1 2">
    <name type="scientific">Streptacidiphilus jeojiensis</name>
    <dbReference type="NCBI Taxonomy" id="3229225"/>
    <lineage>
        <taxon>Bacteria</taxon>
        <taxon>Bacillati</taxon>
        <taxon>Actinomycetota</taxon>
        <taxon>Actinomycetes</taxon>
        <taxon>Kitasatosporales</taxon>
        <taxon>Streptomycetaceae</taxon>
        <taxon>Streptacidiphilus</taxon>
    </lineage>
</organism>
<accession>A0ABV6XIF4</accession>
<protein>
    <recommendedName>
        <fullName evidence="3">PE-PGRS family protein</fullName>
    </recommendedName>
</protein>
<proteinExistence type="predicted"/>
<dbReference type="Proteomes" id="UP001592581">
    <property type="component" value="Unassembled WGS sequence"/>
</dbReference>
<reference evidence="1 2" key="1">
    <citation type="submission" date="2024-06" db="EMBL/GenBank/DDBJ databases">
        <authorList>
            <person name="Lee S.D."/>
        </authorList>
    </citation>
    <scope>NUCLEOTIDE SEQUENCE [LARGE SCALE GENOMIC DNA]</scope>
    <source>
        <strain evidence="1 2">N1-10</strain>
    </source>
</reference>
<sequence length="287" mass="32654">MQVGEWWAYRVAPYVGPVSKVEILKEGTQRPLRVKVRFMAEKAEGREEWVPPARLRVPWERKTAWLEQQQRWADLISDGPLQEDVDLVAATLVFDTCPLQGVASLGWNWRKRGVLFVRDVPAFAALLEVPQEFFTNDPRSFTDDGTVIAPWPTALAAARLTARAHAEFLVSELASCEERERQRAIYGQHYRGRGKNPGTYMDAEICAEVDREFQPARDLVRQWCGAEVVERRVELQALRVEVVRIGKLMEEAIQALRSSGHQAIANQFEARLGVPLELLRLAPEPES</sequence>
<comment type="caution">
    <text evidence="1">The sequence shown here is derived from an EMBL/GenBank/DDBJ whole genome shotgun (WGS) entry which is preliminary data.</text>
</comment>